<gene>
    <name evidence="3" type="ORF">CCUS01_07482</name>
</gene>
<feature type="compositionally biased region" description="Basic and acidic residues" evidence="1">
    <location>
        <begin position="46"/>
        <end position="58"/>
    </location>
</feature>
<organism evidence="3 4">
    <name type="scientific">Colletotrichum cuscutae</name>
    <dbReference type="NCBI Taxonomy" id="1209917"/>
    <lineage>
        <taxon>Eukaryota</taxon>
        <taxon>Fungi</taxon>
        <taxon>Dikarya</taxon>
        <taxon>Ascomycota</taxon>
        <taxon>Pezizomycotina</taxon>
        <taxon>Sordariomycetes</taxon>
        <taxon>Hypocreomycetidae</taxon>
        <taxon>Glomerellales</taxon>
        <taxon>Glomerellaceae</taxon>
        <taxon>Colletotrichum</taxon>
        <taxon>Colletotrichum acutatum species complex</taxon>
    </lineage>
</organism>
<feature type="region of interest" description="Disordered" evidence="1">
    <location>
        <begin position="1"/>
        <end position="71"/>
    </location>
</feature>
<feature type="compositionally biased region" description="Low complexity" evidence="1">
    <location>
        <begin position="1"/>
        <end position="25"/>
    </location>
</feature>
<dbReference type="EMBL" id="MPDP01000261">
    <property type="protein sequence ID" value="KAK1466134.1"/>
    <property type="molecule type" value="Genomic_DNA"/>
</dbReference>
<evidence type="ECO:0000256" key="1">
    <source>
        <dbReference type="SAM" id="MobiDB-lite"/>
    </source>
</evidence>
<protein>
    <submittedName>
        <fullName evidence="3">Uncharacterized protein</fullName>
    </submittedName>
</protein>
<name>A0AAI9UWQ0_9PEZI</name>
<keyword evidence="2" id="KW-0812">Transmembrane</keyword>
<reference evidence="3" key="1">
    <citation type="submission" date="2016-11" db="EMBL/GenBank/DDBJ databases">
        <title>The genome sequence of Colletotrichum cuscutae.</title>
        <authorList>
            <person name="Baroncelli R."/>
        </authorList>
    </citation>
    <scope>NUCLEOTIDE SEQUENCE</scope>
    <source>
        <strain evidence="3">IMI 304802</strain>
    </source>
</reference>
<evidence type="ECO:0000313" key="4">
    <source>
        <dbReference type="Proteomes" id="UP001239213"/>
    </source>
</evidence>
<dbReference type="AlphaFoldDB" id="A0AAI9UWQ0"/>
<comment type="caution">
    <text evidence="3">The sequence shown here is derived from an EMBL/GenBank/DDBJ whole genome shotgun (WGS) entry which is preliminary data.</text>
</comment>
<dbReference type="Proteomes" id="UP001239213">
    <property type="component" value="Unassembled WGS sequence"/>
</dbReference>
<evidence type="ECO:0000256" key="2">
    <source>
        <dbReference type="SAM" id="Phobius"/>
    </source>
</evidence>
<keyword evidence="2" id="KW-1133">Transmembrane helix</keyword>
<accession>A0AAI9UWQ0</accession>
<keyword evidence="2" id="KW-0472">Membrane</keyword>
<proteinExistence type="predicted"/>
<feature type="region of interest" description="Disordered" evidence="1">
    <location>
        <begin position="105"/>
        <end position="137"/>
    </location>
</feature>
<feature type="compositionally biased region" description="Acidic residues" evidence="1">
    <location>
        <begin position="59"/>
        <end position="69"/>
    </location>
</feature>
<feature type="transmembrane region" description="Helical" evidence="2">
    <location>
        <begin position="357"/>
        <end position="380"/>
    </location>
</feature>
<sequence length="384" mass="42637">MSDSTSNSSLDSASDLASESASDSDGPQLPFRSSRSAGRRRRRARQMQERRLYEADLPDHDDDDSDDGSAIESSVQWATTLYATPEQLRNLPPLPLNNSNYVADNASISHPVNPVPDSPILTESNSEDSETGLSNAVFDGSDIDEAASDISEDSLADVVPDPRVLEAISPAGSERNPIVIKSARIITRMRARNTENPATAIQERRNAIETIGEIFPLRSLTYGGGLFTSFQPLGVWHEDILLSDINASLALELAFNRLVEWSDTVRALRDLTRQLTEELGLINQELHGVREMLEGRHHVQSTPLLTQSELSDINITVLSPRSLRIEIIEFVAREVGFIVASTYINRYHLYLLETVSYLPHLIIATLCWATALALLFYLFFAVRF</sequence>
<keyword evidence="4" id="KW-1185">Reference proteome</keyword>
<evidence type="ECO:0000313" key="3">
    <source>
        <dbReference type="EMBL" id="KAK1466134.1"/>
    </source>
</evidence>